<dbReference type="PaxDb" id="195103-CPF_0947"/>
<dbReference type="Proteomes" id="UP000001823">
    <property type="component" value="Chromosome"/>
</dbReference>
<dbReference type="STRING" id="195103.CPF_0947"/>
<dbReference type="RefSeq" id="WP_011590463.1">
    <property type="nucleotide sequence ID" value="NC_008261.1"/>
</dbReference>
<dbReference type="AlphaFoldDB" id="A0A0H2YNV6"/>
<reference evidence="2 3" key="1">
    <citation type="journal article" date="2006" name="Genome Res.">
        <title>Skewed genomic variability in strains of the toxigenic bacterial pathogen, Clostridium perfringens.</title>
        <authorList>
            <person name="Myers G.S."/>
            <person name="Rasko D.A."/>
            <person name="Cheung J.K."/>
            <person name="Ravel J."/>
            <person name="Seshadri R."/>
            <person name="Deboy R.T."/>
            <person name="Ren Q."/>
            <person name="Varga J."/>
            <person name="Awad M.M."/>
            <person name="Brinkac L.M."/>
            <person name="Daugherty S.C."/>
            <person name="Haft D.H."/>
            <person name="Dodson R.J."/>
            <person name="Madupu R."/>
            <person name="Nelson W.C."/>
            <person name="Rosovitz M.J."/>
            <person name="Sullivan S.A."/>
            <person name="Khouri H."/>
            <person name="Dimitrov G.I."/>
            <person name="Watkins K.L."/>
            <person name="Mulligan S."/>
            <person name="Benton J."/>
            <person name="Radune D."/>
            <person name="Fisher D.J."/>
            <person name="Atkins H.S."/>
            <person name="Hiscox T."/>
            <person name="Jost B.H."/>
            <person name="Billington S.J."/>
            <person name="Songer J.G."/>
            <person name="McClane B.A."/>
            <person name="Titball R.W."/>
            <person name="Rood J.I."/>
            <person name="Melville S.B."/>
            <person name="Paulsen I.T."/>
        </authorList>
    </citation>
    <scope>NUCLEOTIDE SEQUENCE [LARGE SCALE GENOMIC DNA]</scope>
    <source>
        <strain evidence="3">ATCC 13124 / DSM 756 / JCM 1290 / NCIMB 6125 / NCTC 8237 / S 107 / Type A</strain>
    </source>
</reference>
<feature type="domain" description="PIN like" evidence="1">
    <location>
        <begin position="25"/>
        <end position="241"/>
    </location>
</feature>
<organism evidence="2 3">
    <name type="scientific">Clostridium perfringens (strain ATCC 13124 / DSM 756 / JCM 1290 / NCIMB 6125 / NCTC 8237 / Type A)</name>
    <dbReference type="NCBI Taxonomy" id="195103"/>
    <lineage>
        <taxon>Bacteria</taxon>
        <taxon>Bacillati</taxon>
        <taxon>Bacillota</taxon>
        <taxon>Clostridia</taxon>
        <taxon>Eubacteriales</taxon>
        <taxon>Clostridiaceae</taxon>
        <taxon>Clostridium</taxon>
    </lineage>
</organism>
<accession>A0A0H2YNV6</accession>
<dbReference type="InterPro" id="IPR041578">
    <property type="entry name" value="PIN_8"/>
</dbReference>
<dbReference type="HOGENOM" id="CLU_045114_1_0_9"/>
<evidence type="ECO:0000313" key="3">
    <source>
        <dbReference type="Proteomes" id="UP000001823"/>
    </source>
</evidence>
<evidence type="ECO:0000313" key="2">
    <source>
        <dbReference type="EMBL" id="ABG82494.1"/>
    </source>
</evidence>
<proteinExistence type="predicted"/>
<dbReference type="KEGG" id="cpf:CPF_0947"/>
<name>A0A0H2YNV6_CLOP1</name>
<dbReference type="eggNOG" id="COG1196">
    <property type="taxonomic scope" value="Bacteria"/>
</dbReference>
<gene>
    <name evidence="2" type="ordered locus">CPF_0947</name>
</gene>
<protein>
    <submittedName>
        <fullName evidence="2">Conserved domain protein</fullName>
    </submittedName>
</protein>
<sequence length="391" mass="46359">MRKAFWGYIPYDDKTFEKLWETADFVLDANILLNLYRYSNNTKEKVLNSLDKISERIWIPNQTGIEYFNNRVSIILEQSKIYDEVLEELSFSKSIDYIKALRHSTLEDKKPEIIELLQKCENKIKEIINEDKKKSENIIEDDYILKKIVNIFDGKVGSSLTDKDLESYKKDIDIRYSKKIPPGYKDNKKNDDKKYGDAINWLEIIKYSKNNKKNIIYITDDRKEDWIEIIEGKKIGPRKELLNEFYRSTDGNIIYIYNTYSFLEAFNKYINTENNIGKDVMDEIKDLDTILNDFDSKKISIMSKKIFDKFVGLGVEPNCLIMINQEKFNKYMEIIKDCQEGGADFHLFIDDLKFLEFVDNLLVLEPTISLSKNKYYYELYKNFIIKNKVTV</sequence>
<dbReference type="Pfam" id="PF18476">
    <property type="entry name" value="PIN_8"/>
    <property type="match status" value="1"/>
</dbReference>
<keyword evidence="3" id="KW-1185">Reference proteome</keyword>
<evidence type="ECO:0000259" key="1">
    <source>
        <dbReference type="Pfam" id="PF18476"/>
    </source>
</evidence>
<dbReference type="EMBL" id="CP000246">
    <property type="protein sequence ID" value="ABG82494.1"/>
    <property type="molecule type" value="Genomic_DNA"/>
</dbReference>